<dbReference type="EMBL" id="JAUIQD010000001">
    <property type="protein sequence ID" value="KAK3362828.1"/>
    <property type="molecule type" value="Genomic_DNA"/>
</dbReference>
<evidence type="ECO:0000313" key="10">
    <source>
        <dbReference type="EMBL" id="KAK3362828.1"/>
    </source>
</evidence>
<dbReference type="GO" id="GO:0007059">
    <property type="term" value="P:chromosome segregation"/>
    <property type="evidence" value="ECO:0007669"/>
    <property type="project" value="TreeGrafter"/>
</dbReference>
<keyword evidence="5" id="KW-0539">Nucleus</keyword>
<dbReference type="PANTHER" id="PTHR48122:SF1">
    <property type="entry name" value="CENTROMERE PROTEIN H"/>
    <property type="match status" value="1"/>
</dbReference>
<keyword evidence="11" id="KW-1185">Reference proteome</keyword>
<evidence type="ECO:0000256" key="1">
    <source>
        <dbReference type="ARBA" id="ARBA00004123"/>
    </source>
</evidence>
<evidence type="ECO:0000256" key="3">
    <source>
        <dbReference type="ARBA" id="ARBA00022454"/>
    </source>
</evidence>
<comment type="similarity">
    <text evidence="7">Belongs to the CENP-H/MCM16 family.</text>
</comment>
<dbReference type="GO" id="GO:0043515">
    <property type="term" value="F:kinetochore binding"/>
    <property type="evidence" value="ECO:0007669"/>
    <property type="project" value="TreeGrafter"/>
</dbReference>
<dbReference type="GO" id="GO:0005634">
    <property type="term" value="C:nucleus"/>
    <property type="evidence" value="ECO:0007669"/>
    <property type="project" value="UniProtKB-SubCell"/>
</dbReference>
<protein>
    <submittedName>
        <fullName evidence="10">Centromere protein H (CENP-H)-domain-containing protein</fullName>
    </submittedName>
</protein>
<dbReference type="PANTHER" id="PTHR48122">
    <property type="entry name" value="CENTROMERE PROTEIN H"/>
    <property type="match status" value="1"/>
</dbReference>
<evidence type="ECO:0000313" key="11">
    <source>
        <dbReference type="Proteomes" id="UP001275084"/>
    </source>
</evidence>
<evidence type="ECO:0000259" key="9">
    <source>
        <dbReference type="Pfam" id="PF05837"/>
    </source>
</evidence>
<feature type="coiled-coil region" evidence="8">
    <location>
        <begin position="134"/>
        <end position="168"/>
    </location>
</feature>
<keyword evidence="6" id="KW-0137">Centromere</keyword>
<evidence type="ECO:0000256" key="8">
    <source>
        <dbReference type="SAM" id="Coils"/>
    </source>
</evidence>
<feature type="domain" description="Centromere protein H C-terminal" evidence="9">
    <location>
        <begin position="81"/>
        <end position="200"/>
    </location>
</feature>
<evidence type="ECO:0000256" key="6">
    <source>
        <dbReference type="ARBA" id="ARBA00023328"/>
    </source>
</evidence>
<keyword evidence="3" id="KW-0158">Chromosome</keyword>
<dbReference type="Pfam" id="PF05837">
    <property type="entry name" value="CENP-H"/>
    <property type="match status" value="2"/>
</dbReference>
<proteinExistence type="inferred from homology"/>
<evidence type="ECO:0000256" key="5">
    <source>
        <dbReference type="ARBA" id="ARBA00023242"/>
    </source>
</evidence>
<dbReference type="GO" id="GO:0051382">
    <property type="term" value="P:kinetochore assembly"/>
    <property type="evidence" value="ECO:0007669"/>
    <property type="project" value="InterPro"/>
</dbReference>
<evidence type="ECO:0000256" key="2">
    <source>
        <dbReference type="ARBA" id="ARBA00004629"/>
    </source>
</evidence>
<reference evidence="10" key="1">
    <citation type="journal article" date="2023" name="Mol. Phylogenet. Evol.">
        <title>Genome-scale phylogeny and comparative genomics of the fungal order Sordariales.</title>
        <authorList>
            <person name="Hensen N."/>
            <person name="Bonometti L."/>
            <person name="Westerberg I."/>
            <person name="Brannstrom I.O."/>
            <person name="Guillou S."/>
            <person name="Cros-Aarteil S."/>
            <person name="Calhoun S."/>
            <person name="Haridas S."/>
            <person name="Kuo A."/>
            <person name="Mondo S."/>
            <person name="Pangilinan J."/>
            <person name="Riley R."/>
            <person name="LaButti K."/>
            <person name="Andreopoulos B."/>
            <person name="Lipzen A."/>
            <person name="Chen C."/>
            <person name="Yan M."/>
            <person name="Daum C."/>
            <person name="Ng V."/>
            <person name="Clum A."/>
            <person name="Steindorff A."/>
            <person name="Ohm R.A."/>
            <person name="Martin F."/>
            <person name="Silar P."/>
            <person name="Natvig D.O."/>
            <person name="Lalanne C."/>
            <person name="Gautier V."/>
            <person name="Ament-Velasquez S.L."/>
            <person name="Kruys A."/>
            <person name="Hutchinson M.I."/>
            <person name="Powell A.J."/>
            <person name="Barry K."/>
            <person name="Miller A.N."/>
            <person name="Grigoriev I.V."/>
            <person name="Debuchy R."/>
            <person name="Gladieux P."/>
            <person name="Hiltunen Thoren M."/>
            <person name="Johannesson H."/>
        </authorList>
    </citation>
    <scope>NUCLEOTIDE SEQUENCE</scope>
    <source>
        <strain evidence="10">CBS 955.72</strain>
    </source>
</reference>
<evidence type="ECO:0000256" key="4">
    <source>
        <dbReference type="ARBA" id="ARBA00022838"/>
    </source>
</evidence>
<gene>
    <name evidence="10" type="ORF">B0T25DRAFT_19201</name>
</gene>
<dbReference type="AlphaFoldDB" id="A0AAJ0HU47"/>
<reference evidence="10" key="2">
    <citation type="submission" date="2023-06" db="EMBL/GenBank/DDBJ databases">
        <authorList>
            <consortium name="Lawrence Berkeley National Laboratory"/>
            <person name="Haridas S."/>
            <person name="Hensen N."/>
            <person name="Bonometti L."/>
            <person name="Westerberg I."/>
            <person name="Brannstrom I.O."/>
            <person name="Guillou S."/>
            <person name="Cros-Aarteil S."/>
            <person name="Calhoun S."/>
            <person name="Kuo A."/>
            <person name="Mondo S."/>
            <person name="Pangilinan J."/>
            <person name="Riley R."/>
            <person name="Labutti K."/>
            <person name="Andreopoulos B."/>
            <person name="Lipzen A."/>
            <person name="Chen C."/>
            <person name="Yanf M."/>
            <person name="Daum C."/>
            <person name="Ng V."/>
            <person name="Clum A."/>
            <person name="Steindorff A."/>
            <person name="Ohm R."/>
            <person name="Martin F."/>
            <person name="Silar P."/>
            <person name="Natvig D."/>
            <person name="Lalanne C."/>
            <person name="Gautier V."/>
            <person name="Ament-Velasquez S.L."/>
            <person name="Kruys A."/>
            <person name="Hutchinson M.I."/>
            <person name="Powell A.J."/>
            <person name="Barry K."/>
            <person name="Miller A.N."/>
            <person name="Grigoriev I.V."/>
            <person name="Debuchy R."/>
            <person name="Gladieux P."/>
            <person name="Thoren M.H."/>
            <person name="Johannesson H."/>
        </authorList>
    </citation>
    <scope>NUCLEOTIDE SEQUENCE</scope>
    <source>
        <strain evidence="10">CBS 955.72</strain>
    </source>
</reference>
<dbReference type="InterPro" id="IPR008426">
    <property type="entry name" value="CENP-H_C"/>
</dbReference>
<keyword evidence="8" id="KW-0175">Coiled coil</keyword>
<accession>A0AAJ0HU47</accession>
<comment type="subcellular location">
    <subcellularLocation>
        <location evidence="2">Chromosome</location>
        <location evidence="2">Centromere</location>
        <location evidence="2">Kinetochore</location>
    </subcellularLocation>
    <subcellularLocation>
        <location evidence="1">Nucleus</location>
    </subcellularLocation>
</comment>
<dbReference type="GO" id="GO:0000776">
    <property type="term" value="C:kinetochore"/>
    <property type="evidence" value="ECO:0007669"/>
    <property type="project" value="UniProtKB-KW"/>
</dbReference>
<name>A0AAJ0HU47_9PEZI</name>
<feature type="domain" description="Centromere protein H C-terminal" evidence="9">
    <location>
        <begin position="18"/>
        <end position="80"/>
    </location>
</feature>
<dbReference type="InterPro" id="IPR040034">
    <property type="entry name" value="CENP-H"/>
</dbReference>
<comment type="caution">
    <text evidence="10">The sequence shown here is derived from an EMBL/GenBank/DDBJ whole genome shotgun (WGS) entry which is preliminary data.</text>
</comment>
<dbReference type="Proteomes" id="UP001275084">
    <property type="component" value="Unassembled WGS sequence"/>
</dbReference>
<keyword evidence="4" id="KW-0995">Kinetochore</keyword>
<organism evidence="10 11">
    <name type="scientific">Lasiosphaeria hispida</name>
    <dbReference type="NCBI Taxonomy" id="260671"/>
    <lineage>
        <taxon>Eukaryota</taxon>
        <taxon>Fungi</taxon>
        <taxon>Dikarya</taxon>
        <taxon>Ascomycota</taxon>
        <taxon>Pezizomycotina</taxon>
        <taxon>Sordariomycetes</taxon>
        <taxon>Sordariomycetidae</taxon>
        <taxon>Sordariales</taxon>
        <taxon>Lasiosphaeriaceae</taxon>
        <taxon>Lasiosphaeria</taxon>
    </lineage>
</organism>
<evidence type="ECO:0000256" key="7">
    <source>
        <dbReference type="ARBA" id="ARBA00025735"/>
    </source>
</evidence>
<sequence length="202" mass="22832">MTSMVSTRSPAFSWTEAQVLELYDKLHELHLEFALLKAQQEYLSNELPGVDGVDIDEMQKHLLEAKAGLSLRNDVLKSVMDLLPYIQQREIAAVEAAMHSSNSQQARGRLAELEVETRQISHQNVDLAAEVLRLAEKTHQNETATVDNERLKRETVSLEHELKTSRQRWKVMKGTASAIVAGSGIDWARNERLRDMVLDSAD</sequence>
<dbReference type="GO" id="GO:0007052">
    <property type="term" value="P:mitotic spindle organization"/>
    <property type="evidence" value="ECO:0007669"/>
    <property type="project" value="TreeGrafter"/>
</dbReference>